<dbReference type="CDD" id="cd09859">
    <property type="entry name" value="PIN_53EXO"/>
    <property type="match status" value="1"/>
</dbReference>
<evidence type="ECO:0000256" key="4">
    <source>
        <dbReference type="SAM" id="MobiDB-lite"/>
    </source>
</evidence>
<keyword evidence="2" id="KW-0378">Hydrolase</keyword>
<sequence length="573" mass="62990">MLISMVLASILIRTSGYLPSTLISRSISTSRRETWRKLNRHFSTPPSPPPSAGGSEPPSFYDAIFETTSNPPVDDAFSSTISEADPYNPTSPPEPPTSTFINNASDSTKSFLAASSSGTGSRDFLSTQRDSLLSVTDEIYQMSGREFNLNSPAQLSEVLYGVKNGGSTAKDSLEAMAGAGNPLAGKVLKYRSLKSSIKRQEKQEERMSARRKLGSSISAPPEANSPNMKDNFTSGRDPLLLIDASAYIFRAYYAMPPLHRSDGTPTGAVLGFCNMLNRLVMERLLRGERPRLVMVFDAKGPNFRHEIYNEYKANRPPCPIDLVPQFPLIRALATAYGCQQIEAPGYEADDVIATLSVRGVKEGVNVNVVSSDKDLMQLVTRMGEEPSVHLIDPMKQIRVDENVVKEKWGVGPGKLGDVLALAGDSADNVPGIKGIGPKIASGLIEEYGDLEGLLEGCEGIKQNKRRELLMEGKEVARLSRRLVELVRDVPEDRMTGMEGMEVKQLRMEELNEERLLNFYEEMGFKDLRKRMKNRFGIEGRRLEGATKTGYYKKKGGGGGGGKVVPEEFDNVPF</sequence>
<keyword evidence="1" id="KW-0540">Nuclease</keyword>
<comment type="caution">
    <text evidence="7">The sequence shown here is derived from an EMBL/GenBank/DDBJ whole genome shotgun (WGS) entry which is preliminary data.</text>
</comment>
<accession>A0A9W7L210</accession>
<dbReference type="SMART" id="SM00279">
    <property type="entry name" value="HhH2"/>
    <property type="match status" value="1"/>
</dbReference>
<keyword evidence="3" id="KW-0238">DNA-binding</keyword>
<evidence type="ECO:0000259" key="6">
    <source>
        <dbReference type="SMART" id="SM00475"/>
    </source>
</evidence>
<dbReference type="AlphaFoldDB" id="A0A9W7L210"/>
<feature type="compositionally biased region" description="Basic and acidic residues" evidence="4">
    <location>
        <begin position="198"/>
        <end position="208"/>
    </location>
</feature>
<name>A0A9W7L210_9STRA</name>
<dbReference type="InterPro" id="IPR036279">
    <property type="entry name" value="5-3_exonuclease_C_sf"/>
</dbReference>
<feature type="chain" id="PRO_5040969614" description="5'-3' exonuclease domain-containing protein" evidence="5">
    <location>
        <begin position="17"/>
        <end position="573"/>
    </location>
</feature>
<dbReference type="SUPFAM" id="SSF88723">
    <property type="entry name" value="PIN domain-like"/>
    <property type="match status" value="1"/>
</dbReference>
<dbReference type="OrthoDB" id="275278at2759"/>
<dbReference type="CDD" id="cd09898">
    <property type="entry name" value="H3TH_53EXO"/>
    <property type="match status" value="1"/>
</dbReference>
<feature type="region of interest" description="Disordered" evidence="4">
    <location>
        <begin position="196"/>
        <end position="231"/>
    </location>
</feature>
<dbReference type="Proteomes" id="UP001165065">
    <property type="component" value="Unassembled WGS sequence"/>
</dbReference>
<evidence type="ECO:0000256" key="3">
    <source>
        <dbReference type="ARBA" id="ARBA00023125"/>
    </source>
</evidence>
<feature type="signal peptide" evidence="5">
    <location>
        <begin position="1"/>
        <end position="16"/>
    </location>
</feature>
<feature type="region of interest" description="Disordered" evidence="4">
    <location>
        <begin position="553"/>
        <end position="573"/>
    </location>
</feature>
<feature type="domain" description="5'-3' exonuclease" evidence="6">
    <location>
        <begin position="237"/>
        <end position="496"/>
    </location>
</feature>
<dbReference type="InterPro" id="IPR008918">
    <property type="entry name" value="HhH2"/>
</dbReference>
<dbReference type="InterPro" id="IPR020046">
    <property type="entry name" value="5-3_exonucl_a-hlix_arch_N"/>
</dbReference>
<dbReference type="PANTHER" id="PTHR42646:SF2">
    <property type="entry name" value="5'-3' EXONUCLEASE FAMILY PROTEIN"/>
    <property type="match status" value="1"/>
</dbReference>
<dbReference type="Gene3D" id="3.40.50.1010">
    <property type="entry name" value="5'-nuclease"/>
    <property type="match status" value="1"/>
</dbReference>
<dbReference type="FunFam" id="1.10.150.20:FF:000003">
    <property type="entry name" value="DNA polymerase I"/>
    <property type="match status" value="1"/>
</dbReference>
<dbReference type="Gene3D" id="1.10.150.20">
    <property type="entry name" value="5' to 3' exonuclease, C-terminal subdomain"/>
    <property type="match status" value="1"/>
</dbReference>
<dbReference type="SUPFAM" id="SSF47807">
    <property type="entry name" value="5' to 3' exonuclease, C-terminal subdomain"/>
    <property type="match status" value="1"/>
</dbReference>
<dbReference type="GO" id="GO:0033567">
    <property type="term" value="P:DNA replication, Okazaki fragment processing"/>
    <property type="evidence" value="ECO:0007669"/>
    <property type="project" value="InterPro"/>
</dbReference>
<evidence type="ECO:0000313" key="7">
    <source>
        <dbReference type="EMBL" id="GMI23868.1"/>
    </source>
</evidence>
<organism evidence="7 8">
    <name type="scientific">Triparma columacea</name>
    <dbReference type="NCBI Taxonomy" id="722753"/>
    <lineage>
        <taxon>Eukaryota</taxon>
        <taxon>Sar</taxon>
        <taxon>Stramenopiles</taxon>
        <taxon>Ochrophyta</taxon>
        <taxon>Bolidophyceae</taxon>
        <taxon>Parmales</taxon>
        <taxon>Triparmaceae</taxon>
        <taxon>Triparma</taxon>
    </lineage>
</organism>
<evidence type="ECO:0000256" key="1">
    <source>
        <dbReference type="ARBA" id="ARBA00022722"/>
    </source>
</evidence>
<dbReference type="InterPro" id="IPR029060">
    <property type="entry name" value="PIN-like_dom_sf"/>
</dbReference>
<dbReference type="InterPro" id="IPR020045">
    <property type="entry name" value="DNA_polI_H3TH"/>
</dbReference>
<evidence type="ECO:0000313" key="8">
    <source>
        <dbReference type="Proteomes" id="UP001165065"/>
    </source>
</evidence>
<dbReference type="GO" id="GO:0017108">
    <property type="term" value="F:5'-flap endonuclease activity"/>
    <property type="evidence" value="ECO:0007669"/>
    <property type="project" value="InterPro"/>
</dbReference>
<feature type="region of interest" description="Disordered" evidence="4">
    <location>
        <begin position="39"/>
        <end position="59"/>
    </location>
</feature>
<dbReference type="SMART" id="SM00475">
    <property type="entry name" value="53EXOc"/>
    <property type="match status" value="1"/>
</dbReference>
<keyword evidence="5" id="KW-0732">Signal</keyword>
<dbReference type="InterPro" id="IPR002421">
    <property type="entry name" value="5-3_exonuclease"/>
</dbReference>
<proteinExistence type="predicted"/>
<dbReference type="SUPFAM" id="SSF56672">
    <property type="entry name" value="DNA/RNA polymerases"/>
    <property type="match status" value="1"/>
</dbReference>
<gene>
    <name evidence="7" type="ORF">TrCOL_g4463</name>
</gene>
<dbReference type="Gene3D" id="1.20.1060.10">
    <property type="entry name" value="Taq DNA Polymerase, Chain T, domain 4"/>
    <property type="match status" value="1"/>
</dbReference>
<dbReference type="PANTHER" id="PTHR42646">
    <property type="entry name" value="FLAP ENDONUCLEASE XNI"/>
    <property type="match status" value="1"/>
</dbReference>
<reference evidence="8" key="1">
    <citation type="journal article" date="2023" name="Commun. Biol.">
        <title>Genome analysis of Parmales, the sister group of diatoms, reveals the evolutionary specialization of diatoms from phago-mixotrophs to photoautotrophs.</title>
        <authorList>
            <person name="Ban H."/>
            <person name="Sato S."/>
            <person name="Yoshikawa S."/>
            <person name="Yamada K."/>
            <person name="Nakamura Y."/>
            <person name="Ichinomiya M."/>
            <person name="Sato N."/>
            <person name="Blanc-Mathieu R."/>
            <person name="Endo H."/>
            <person name="Kuwata A."/>
            <person name="Ogata H."/>
        </authorList>
    </citation>
    <scope>NUCLEOTIDE SEQUENCE [LARGE SCALE GENOMIC DNA]</scope>
</reference>
<feature type="region of interest" description="Disordered" evidence="4">
    <location>
        <begin position="72"/>
        <end position="96"/>
    </location>
</feature>
<dbReference type="GO" id="GO:0003677">
    <property type="term" value="F:DNA binding"/>
    <property type="evidence" value="ECO:0007669"/>
    <property type="project" value="UniProtKB-KW"/>
</dbReference>
<evidence type="ECO:0000256" key="2">
    <source>
        <dbReference type="ARBA" id="ARBA00022801"/>
    </source>
</evidence>
<dbReference type="Pfam" id="PF02739">
    <property type="entry name" value="5_3_exonuc_N"/>
    <property type="match status" value="1"/>
</dbReference>
<protein>
    <recommendedName>
        <fullName evidence="6">5'-3' exonuclease domain-containing protein</fullName>
    </recommendedName>
</protein>
<dbReference type="GO" id="GO:0008409">
    <property type="term" value="F:5'-3' exonuclease activity"/>
    <property type="evidence" value="ECO:0007669"/>
    <property type="project" value="InterPro"/>
</dbReference>
<feature type="compositionally biased region" description="Polar residues" evidence="4">
    <location>
        <begin position="72"/>
        <end position="82"/>
    </location>
</feature>
<keyword evidence="8" id="KW-1185">Reference proteome</keyword>
<dbReference type="InterPro" id="IPR038969">
    <property type="entry name" value="FEN"/>
</dbReference>
<dbReference type="EMBL" id="BRYA01000576">
    <property type="protein sequence ID" value="GMI23868.1"/>
    <property type="molecule type" value="Genomic_DNA"/>
</dbReference>
<dbReference type="InterPro" id="IPR043502">
    <property type="entry name" value="DNA/RNA_pol_sf"/>
</dbReference>
<evidence type="ECO:0000256" key="5">
    <source>
        <dbReference type="SAM" id="SignalP"/>
    </source>
</evidence>
<dbReference type="Pfam" id="PF01367">
    <property type="entry name" value="5_3_exonuc"/>
    <property type="match status" value="1"/>
</dbReference>